<feature type="domain" description="Glycoside hydrolase family 2 catalytic" evidence="5">
    <location>
        <begin position="1"/>
        <end position="98"/>
    </location>
</feature>
<dbReference type="InterPro" id="IPR032312">
    <property type="entry name" value="LacZ_4"/>
</dbReference>
<proteinExistence type="predicted"/>
<comment type="catalytic activity">
    <reaction evidence="1">
        <text>Hydrolysis of terminal non-reducing beta-D-galactose residues in beta-D-galactosides.</text>
        <dbReference type="EC" id="3.2.1.23"/>
    </reaction>
</comment>
<dbReference type="InterPro" id="IPR006103">
    <property type="entry name" value="Glyco_hydro_2_cat"/>
</dbReference>
<feature type="non-terminal residue" evidence="7">
    <location>
        <position position="162"/>
    </location>
</feature>
<name>X1IKJ6_9ZZZZ</name>
<dbReference type="AlphaFoldDB" id="X1IKJ6"/>
<feature type="non-terminal residue" evidence="7">
    <location>
        <position position="1"/>
    </location>
</feature>
<evidence type="ECO:0000256" key="2">
    <source>
        <dbReference type="ARBA" id="ARBA00012756"/>
    </source>
</evidence>
<evidence type="ECO:0000259" key="5">
    <source>
        <dbReference type="Pfam" id="PF02836"/>
    </source>
</evidence>
<dbReference type="Pfam" id="PF16353">
    <property type="entry name" value="LacZ_4"/>
    <property type="match status" value="1"/>
</dbReference>
<dbReference type="InterPro" id="IPR036156">
    <property type="entry name" value="Beta-gal/glucu_dom_sf"/>
</dbReference>
<dbReference type="PANTHER" id="PTHR46323">
    <property type="entry name" value="BETA-GALACTOSIDASE"/>
    <property type="match status" value="1"/>
</dbReference>
<reference evidence="7" key="1">
    <citation type="journal article" date="2014" name="Front. Microbiol.">
        <title>High frequency of phylogenetically diverse reductive dehalogenase-homologous genes in deep subseafloor sedimentary metagenomes.</title>
        <authorList>
            <person name="Kawai M."/>
            <person name="Futagami T."/>
            <person name="Toyoda A."/>
            <person name="Takaki Y."/>
            <person name="Nishi S."/>
            <person name="Hori S."/>
            <person name="Arai W."/>
            <person name="Tsubouchi T."/>
            <person name="Morono Y."/>
            <person name="Uchiyama I."/>
            <person name="Ito T."/>
            <person name="Fujiyama A."/>
            <person name="Inagaki F."/>
            <person name="Takami H."/>
        </authorList>
    </citation>
    <scope>NUCLEOTIDE SEQUENCE</scope>
    <source>
        <strain evidence="7">Expedition CK06-06</strain>
    </source>
</reference>
<evidence type="ECO:0000256" key="3">
    <source>
        <dbReference type="ARBA" id="ARBA00022801"/>
    </source>
</evidence>
<dbReference type="EC" id="3.2.1.23" evidence="2"/>
<dbReference type="GO" id="GO:0004565">
    <property type="term" value="F:beta-galactosidase activity"/>
    <property type="evidence" value="ECO:0007669"/>
    <property type="project" value="UniProtKB-EC"/>
</dbReference>
<dbReference type="PANTHER" id="PTHR46323:SF2">
    <property type="entry name" value="BETA-GALACTOSIDASE"/>
    <property type="match status" value="1"/>
</dbReference>
<dbReference type="SUPFAM" id="SSF51445">
    <property type="entry name" value="(Trans)glycosidases"/>
    <property type="match status" value="1"/>
</dbReference>
<protein>
    <recommendedName>
        <fullName evidence="2">beta-galactosidase</fullName>
        <ecNumber evidence="2">3.2.1.23</ecNumber>
    </recommendedName>
</protein>
<evidence type="ECO:0000259" key="6">
    <source>
        <dbReference type="Pfam" id="PF16353"/>
    </source>
</evidence>
<gene>
    <name evidence="7" type="ORF">S03H2_68291</name>
</gene>
<dbReference type="InterPro" id="IPR017853">
    <property type="entry name" value="GH"/>
</dbReference>
<evidence type="ECO:0000313" key="7">
    <source>
        <dbReference type="EMBL" id="GAH82232.1"/>
    </source>
</evidence>
<dbReference type="EMBL" id="BARU01044876">
    <property type="protein sequence ID" value="GAH82232.1"/>
    <property type="molecule type" value="Genomic_DNA"/>
</dbReference>
<dbReference type="SUPFAM" id="SSF49303">
    <property type="entry name" value="beta-Galactosidase/glucuronidase domain"/>
    <property type="match status" value="1"/>
</dbReference>
<dbReference type="InterPro" id="IPR013783">
    <property type="entry name" value="Ig-like_fold"/>
</dbReference>
<dbReference type="GO" id="GO:0009341">
    <property type="term" value="C:beta-galactosidase complex"/>
    <property type="evidence" value="ECO:0007669"/>
    <property type="project" value="TreeGrafter"/>
</dbReference>
<organism evidence="7">
    <name type="scientific">marine sediment metagenome</name>
    <dbReference type="NCBI Taxonomy" id="412755"/>
    <lineage>
        <taxon>unclassified sequences</taxon>
        <taxon>metagenomes</taxon>
        <taxon>ecological metagenomes</taxon>
    </lineage>
</organism>
<dbReference type="GO" id="GO:0005990">
    <property type="term" value="P:lactose catabolic process"/>
    <property type="evidence" value="ECO:0007669"/>
    <property type="project" value="TreeGrafter"/>
</dbReference>
<feature type="domain" description="Beta-galactosidase" evidence="6">
    <location>
        <begin position="110"/>
        <end position="158"/>
    </location>
</feature>
<comment type="caution">
    <text evidence="7">The sequence shown here is derived from an EMBL/GenBank/DDBJ whole genome shotgun (WGS) entry which is preliminary data.</text>
</comment>
<keyword evidence="3" id="KW-0378">Hydrolase</keyword>
<evidence type="ECO:0000256" key="4">
    <source>
        <dbReference type="ARBA" id="ARBA00023295"/>
    </source>
</evidence>
<sequence>PLILCEYAHAMGNSTGNLQDYWDVIEKYDHLQGGFIWDWVDQGLVKKNEKGEEYWTYGGDYGPEDVPSDQNFCLNGLVNPDRTPHPGLFEVKKVYQYIGIQPEDIENGKVRITNKYHFININDLNFNWAIMAENKAVAQGTLSDINIPPGESKVVTIPILFG</sequence>
<dbReference type="Gene3D" id="2.60.40.10">
    <property type="entry name" value="Immunoglobulins"/>
    <property type="match status" value="1"/>
</dbReference>
<keyword evidence="4" id="KW-0326">Glycosidase</keyword>
<accession>X1IKJ6</accession>
<dbReference type="Gene3D" id="3.20.20.80">
    <property type="entry name" value="Glycosidases"/>
    <property type="match status" value="1"/>
</dbReference>
<evidence type="ECO:0000256" key="1">
    <source>
        <dbReference type="ARBA" id="ARBA00001412"/>
    </source>
</evidence>
<dbReference type="InterPro" id="IPR050347">
    <property type="entry name" value="Bact_Beta-galactosidase"/>
</dbReference>
<dbReference type="Pfam" id="PF02836">
    <property type="entry name" value="Glyco_hydro_2_C"/>
    <property type="match status" value="1"/>
</dbReference>